<dbReference type="EMBL" id="JANAVB010001800">
    <property type="protein sequence ID" value="KAJ6852263.1"/>
    <property type="molecule type" value="Genomic_DNA"/>
</dbReference>
<comment type="caution">
    <text evidence="2">The sequence shown here is derived from an EMBL/GenBank/DDBJ whole genome shotgun (WGS) entry which is preliminary data.</text>
</comment>
<protein>
    <submittedName>
        <fullName evidence="2">Proline-rich receptor-like protein kinase PERK9</fullName>
    </submittedName>
</protein>
<dbReference type="Proteomes" id="UP001140949">
    <property type="component" value="Unassembled WGS sequence"/>
</dbReference>
<evidence type="ECO:0000313" key="3">
    <source>
        <dbReference type="Proteomes" id="UP001140949"/>
    </source>
</evidence>
<keyword evidence="2" id="KW-0418">Kinase</keyword>
<evidence type="ECO:0000313" key="2">
    <source>
        <dbReference type="EMBL" id="KAJ6852263.1"/>
    </source>
</evidence>
<accession>A0AAX6IH39</accession>
<dbReference type="AlphaFoldDB" id="A0AAX6IH39"/>
<proteinExistence type="predicted"/>
<name>A0AAX6IH39_IRIPA</name>
<organism evidence="2 3">
    <name type="scientific">Iris pallida</name>
    <name type="common">Sweet iris</name>
    <dbReference type="NCBI Taxonomy" id="29817"/>
    <lineage>
        <taxon>Eukaryota</taxon>
        <taxon>Viridiplantae</taxon>
        <taxon>Streptophyta</taxon>
        <taxon>Embryophyta</taxon>
        <taxon>Tracheophyta</taxon>
        <taxon>Spermatophyta</taxon>
        <taxon>Magnoliopsida</taxon>
        <taxon>Liliopsida</taxon>
        <taxon>Asparagales</taxon>
        <taxon>Iridaceae</taxon>
        <taxon>Iridoideae</taxon>
        <taxon>Irideae</taxon>
        <taxon>Iris</taxon>
    </lineage>
</organism>
<dbReference type="GO" id="GO:0016301">
    <property type="term" value="F:kinase activity"/>
    <property type="evidence" value="ECO:0007669"/>
    <property type="project" value="UniProtKB-KW"/>
</dbReference>
<sequence>MTCFTKRRSPWRWLRFRRGALFSKGRHELRGGALLEARRTLNEGVSARDGVSGGGVIYGAALRSAGGGARTSGRWSWSARKLDGGVELR</sequence>
<keyword evidence="3" id="KW-1185">Reference proteome</keyword>
<reference evidence="2" key="1">
    <citation type="journal article" date="2023" name="GigaByte">
        <title>Genome assembly of the bearded iris, Iris pallida Lam.</title>
        <authorList>
            <person name="Bruccoleri R.E."/>
            <person name="Oakeley E.J."/>
            <person name="Faust A.M.E."/>
            <person name="Altorfer M."/>
            <person name="Dessus-Babus S."/>
            <person name="Burckhardt D."/>
            <person name="Oertli M."/>
            <person name="Naumann U."/>
            <person name="Petersen F."/>
            <person name="Wong J."/>
        </authorList>
    </citation>
    <scope>NUCLEOTIDE SEQUENCE</scope>
    <source>
        <strain evidence="2">GSM-AAB239-AS_SAM_17_03QT</strain>
    </source>
</reference>
<keyword evidence="2" id="KW-0808">Transferase</keyword>
<evidence type="ECO:0000313" key="1">
    <source>
        <dbReference type="EMBL" id="KAJ6808526.1"/>
    </source>
</evidence>
<dbReference type="EMBL" id="JANAVB010033317">
    <property type="protein sequence ID" value="KAJ6808526.1"/>
    <property type="molecule type" value="Genomic_DNA"/>
</dbReference>
<gene>
    <name evidence="1" type="ORF">M6B38_168130</name>
    <name evidence="2" type="ORF">M6B38_254820</name>
</gene>
<keyword evidence="2" id="KW-0675">Receptor</keyword>
<reference evidence="2" key="2">
    <citation type="submission" date="2023-04" db="EMBL/GenBank/DDBJ databases">
        <authorList>
            <person name="Bruccoleri R.E."/>
            <person name="Oakeley E.J."/>
            <person name="Faust A.-M."/>
            <person name="Dessus-Babus S."/>
            <person name="Altorfer M."/>
            <person name="Burckhardt D."/>
            <person name="Oertli M."/>
            <person name="Naumann U."/>
            <person name="Petersen F."/>
            <person name="Wong J."/>
        </authorList>
    </citation>
    <scope>NUCLEOTIDE SEQUENCE</scope>
    <source>
        <strain evidence="2">GSM-AAB239-AS_SAM_17_03QT</strain>
        <tissue evidence="2">Leaf</tissue>
    </source>
</reference>